<protein>
    <recommendedName>
        <fullName evidence="8">LemA family protein</fullName>
    </recommendedName>
</protein>
<dbReference type="Pfam" id="PF04011">
    <property type="entry name" value="LemA"/>
    <property type="match status" value="1"/>
</dbReference>
<evidence type="ECO:0000313" key="7">
    <source>
        <dbReference type="EMBL" id="SVE49013.1"/>
    </source>
</evidence>
<evidence type="ECO:0000256" key="1">
    <source>
        <dbReference type="ARBA" id="ARBA00004167"/>
    </source>
</evidence>
<keyword evidence="3" id="KW-0812">Transmembrane</keyword>
<comment type="subcellular location">
    <subcellularLocation>
        <location evidence="1">Membrane</location>
        <topology evidence="1">Single-pass membrane protein</topology>
    </subcellularLocation>
</comment>
<feature type="coiled-coil region" evidence="6">
    <location>
        <begin position="80"/>
        <end position="107"/>
    </location>
</feature>
<reference evidence="7" key="1">
    <citation type="submission" date="2018-05" db="EMBL/GenBank/DDBJ databases">
        <authorList>
            <person name="Lanie J.A."/>
            <person name="Ng W.-L."/>
            <person name="Kazmierczak K.M."/>
            <person name="Andrzejewski T.M."/>
            <person name="Davidsen T.M."/>
            <person name="Wayne K.J."/>
            <person name="Tettelin H."/>
            <person name="Glass J.I."/>
            <person name="Rusch D."/>
            <person name="Podicherti R."/>
            <person name="Tsui H.-C.T."/>
            <person name="Winkler M.E."/>
        </authorList>
    </citation>
    <scope>NUCLEOTIDE SEQUENCE</scope>
</reference>
<name>A0A383DXN8_9ZZZZ</name>
<proteinExistence type="inferred from homology"/>
<dbReference type="EMBL" id="UINC01220897">
    <property type="protein sequence ID" value="SVE49013.1"/>
    <property type="molecule type" value="Genomic_DNA"/>
</dbReference>
<keyword evidence="4" id="KW-1133">Transmembrane helix</keyword>
<sequence>MVEEGWSSIDVQLKRRSNLIPNIINAVKGYMSHEKQLLEEVTKLRSKSDSANTVADQGKAESSLSGSLMNLFAVAENYPELKANENFLDLQKQLQDIENDIQMARRYYNGTVRNNNVLIESFPSNLVANTFSFKKAEFFEIEDPNARNVPKVEF</sequence>
<dbReference type="SUPFAM" id="SSF140478">
    <property type="entry name" value="LemA-like"/>
    <property type="match status" value="1"/>
</dbReference>
<evidence type="ECO:0000256" key="6">
    <source>
        <dbReference type="SAM" id="Coils"/>
    </source>
</evidence>
<keyword evidence="5" id="KW-0472">Membrane</keyword>
<dbReference type="InterPro" id="IPR007156">
    <property type="entry name" value="MamQ_LemA"/>
</dbReference>
<dbReference type="GO" id="GO:0016020">
    <property type="term" value="C:membrane"/>
    <property type="evidence" value="ECO:0007669"/>
    <property type="project" value="UniProtKB-SubCell"/>
</dbReference>
<evidence type="ECO:0000256" key="4">
    <source>
        <dbReference type="ARBA" id="ARBA00022989"/>
    </source>
</evidence>
<dbReference type="InterPro" id="IPR023353">
    <property type="entry name" value="LemA-like_dom_sf"/>
</dbReference>
<comment type="similarity">
    <text evidence="2">Belongs to the LemA family.</text>
</comment>
<evidence type="ECO:0000256" key="5">
    <source>
        <dbReference type="ARBA" id="ARBA00023136"/>
    </source>
</evidence>
<evidence type="ECO:0000256" key="2">
    <source>
        <dbReference type="ARBA" id="ARBA00008854"/>
    </source>
</evidence>
<organism evidence="7">
    <name type="scientific">marine metagenome</name>
    <dbReference type="NCBI Taxonomy" id="408172"/>
    <lineage>
        <taxon>unclassified sequences</taxon>
        <taxon>metagenomes</taxon>
        <taxon>ecological metagenomes</taxon>
    </lineage>
</organism>
<gene>
    <name evidence="7" type="ORF">METZ01_LOCUS501867</name>
</gene>
<dbReference type="Gene3D" id="1.20.1440.20">
    <property type="entry name" value="LemA-like domain"/>
    <property type="match status" value="1"/>
</dbReference>
<dbReference type="PANTHER" id="PTHR34478:SF2">
    <property type="entry name" value="MEMBRANE PROTEIN"/>
    <property type="match status" value="1"/>
</dbReference>
<evidence type="ECO:0000256" key="3">
    <source>
        <dbReference type="ARBA" id="ARBA00022692"/>
    </source>
</evidence>
<accession>A0A383DXN8</accession>
<dbReference type="PANTHER" id="PTHR34478">
    <property type="entry name" value="PROTEIN LEMA"/>
    <property type="match status" value="1"/>
</dbReference>
<dbReference type="AlphaFoldDB" id="A0A383DXN8"/>
<keyword evidence="6" id="KW-0175">Coiled coil</keyword>
<evidence type="ECO:0008006" key="8">
    <source>
        <dbReference type="Google" id="ProtNLM"/>
    </source>
</evidence>